<dbReference type="GO" id="GO:0016810">
    <property type="term" value="F:hydrolase activity, acting on carbon-nitrogen (but not peptide) bonds"/>
    <property type="evidence" value="ECO:0007669"/>
    <property type="project" value="InterPro"/>
</dbReference>
<dbReference type="InterPro" id="IPR011059">
    <property type="entry name" value="Metal-dep_hydrolase_composite"/>
</dbReference>
<dbReference type="InterPro" id="IPR013108">
    <property type="entry name" value="Amidohydro_3"/>
</dbReference>
<name>A0A9X1WPT7_9BACL</name>
<gene>
    <name evidence="2" type="ORF">MUG84_12160</name>
</gene>
<dbReference type="InterPro" id="IPR032466">
    <property type="entry name" value="Metal_Hydrolase"/>
</dbReference>
<dbReference type="SUPFAM" id="SSF51338">
    <property type="entry name" value="Composite domain of metallo-dependent hydrolases"/>
    <property type="match status" value="1"/>
</dbReference>
<protein>
    <submittedName>
        <fullName evidence="2">Amidohydrolase</fullName>
    </submittedName>
</protein>
<feature type="domain" description="Amidohydrolase 3" evidence="1">
    <location>
        <begin position="49"/>
        <end position="527"/>
    </location>
</feature>
<dbReference type="EMBL" id="JALIRP010000004">
    <property type="protein sequence ID" value="MCJ8012486.1"/>
    <property type="molecule type" value="Genomic_DNA"/>
</dbReference>
<comment type="caution">
    <text evidence="2">The sequence shown here is derived from an EMBL/GenBank/DDBJ whole genome shotgun (WGS) entry which is preliminary data.</text>
</comment>
<dbReference type="AlphaFoldDB" id="A0A9X1WPT7"/>
<evidence type="ECO:0000313" key="3">
    <source>
        <dbReference type="Proteomes" id="UP001139347"/>
    </source>
</evidence>
<dbReference type="Gene3D" id="3.10.310.70">
    <property type="match status" value="1"/>
</dbReference>
<dbReference type="Gene3D" id="3.20.20.140">
    <property type="entry name" value="Metal-dependent hydrolases"/>
    <property type="match status" value="1"/>
</dbReference>
<sequence>MGTIWMGGTIYTMKQELDMVEAVYTEKGTIKDAGKLDELEQRYGKPGIEFVDLQGGVMFPGWVDSHMHLIGHGETFLKLQLGGCTSREELLEAIRIQTELLPEGMWVIGEGWNENDWENALLPEREQLDLAAPRHPVLLRRVCRHVIVVNSAALQAAGVNESNPGVSRGILGRNADGELNGILKEQAQEFVLSAVPGVTEEYLETALTAAIEDCWAKGLTGCHTEDLSYYGSCDRVMSAFHKVLNEKQMHFRAHLLVHHLALNEWLEEDKGKHYQSPLLEFGAMKLFADGALGGRTALLSRPYADDPSTSGVAVHSDEELEQLVIEARKHGMAVASHAIGDGAAEKVLRNLEKYPCPKEKRDRLIHGQILRPELVEQMKRMPVITDIQPSFVASDFPWVMDRIGEPGSLLVYAWKTLLQEGISCAGGSDAPIEKVSPLEGIHAAVTRTKLHQQTVYGEKEQLSMYEAMSLYTKGSAYAIGHEGDRGIIEKEFAADFTILKHDPFKEGPDILLQDLVQMTVVNGEIVYNKNRDYILKIQHMKNSQQ</sequence>
<evidence type="ECO:0000259" key="1">
    <source>
        <dbReference type="Pfam" id="PF07969"/>
    </source>
</evidence>
<organism evidence="2 3">
    <name type="scientific">Paenibacillus mangrovi</name>
    <dbReference type="NCBI Taxonomy" id="2931978"/>
    <lineage>
        <taxon>Bacteria</taxon>
        <taxon>Bacillati</taxon>
        <taxon>Bacillota</taxon>
        <taxon>Bacilli</taxon>
        <taxon>Bacillales</taxon>
        <taxon>Paenibacillaceae</taxon>
        <taxon>Paenibacillus</taxon>
    </lineage>
</organism>
<dbReference type="PANTHER" id="PTHR22642">
    <property type="entry name" value="IMIDAZOLONEPROPIONASE"/>
    <property type="match status" value="1"/>
</dbReference>
<dbReference type="SUPFAM" id="SSF51556">
    <property type="entry name" value="Metallo-dependent hydrolases"/>
    <property type="match status" value="1"/>
</dbReference>
<dbReference type="PANTHER" id="PTHR22642:SF2">
    <property type="entry name" value="PROTEIN LONG AFTER FAR-RED 3"/>
    <property type="match status" value="1"/>
</dbReference>
<dbReference type="CDD" id="cd01300">
    <property type="entry name" value="YtcJ_like"/>
    <property type="match status" value="1"/>
</dbReference>
<dbReference type="InterPro" id="IPR033932">
    <property type="entry name" value="YtcJ-like"/>
</dbReference>
<reference evidence="2" key="1">
    <citation type="submission" date="2022-04" db="EMBL/GenBank/DDBJ databases">
        <title>Paenibacillus mangrovi sp. nov., a novel endophytic bacterium isolated from bark of Kandelia candel.</title>
        <authorList>
            <person name="Tuo L."/>
        </authorList>
    </citation>
    <scope>NUCLEOTIDE SEQUENCE</scope>
    <source>
        <strain evidence="2">KQZ6P-2</strain>
    </source>
</reference>
<evidence type="ECO:0000313" key="2">
    <source>
        <dbReference type="EMBL" id="MCJ8012486.1"/>
    </source>
</evidence>
<proteinExistence type="predicted"/>
<keyword evidence="3" id="KW-1185">Reference proteome</keyword>
<dbReference type="Proteomes" id="UP001139347">
    <property type="component" value="Unassembled WGS sequence"/>
</dbReference>
<dbReference type="Gene3D" id="2.30.40.10">
    <property type="entry name" value="Urease, subunit C, domain 1"/>
    <property type="match status" value="1"/>
</dbReference>
<dbReference type="RefSeq" id="WP_244725281.1">
    <property type="nucleotide sequence ID" value="NZ_JALIRP010000004.1"/>
</dbReference>
<accession>A0A9X1WPT7</accession>
<dbReference type="Pfam" id="PF07969">
    <property type="entry name" value="Amidohydro_3"/>
    <property type="match status" value="1"/>
</dbReference>